<protein>
    <submittedName>
        <fullName evidence="2">Uncharacterized protein</fullName>
    </submittedName>
</protein>
<organism evidence="2 3">
    <name type="scientific">Massilia phyllostachyos</name>
    <dbReference type="NCBI Taxonomy" id="2898585"/>
    <lineage>
        <taxon>Bacteria</taxon>
        <taxon>Pseudomonadati</taxon>
        <taxon>Pseudomonadota</taxon>
        <taxon>Betaproteobacteria</taxon>
        <taxon>Burkholderiales</taxon>
        <taxon>Oxalobacteraceae</taxon>
        <taxon>Telluria group</taxon>
        <taxon>Massilia</taxon>
    </lineage>
</organism>
<feature type="transmembrane region" description="Helical" evidence="1">
    <location>
        <begin position="48"/>
        <end position="65"/>
    </location>
</feature>
<feature type="transmembrane region" description="Helical" evidence="1">
    <location>
        <begin position="205"/>
        <end position="225"/>
    </location>
</feature>
<dbReference type="EMBL" id="JAJNOC010000010">
    <property type="protein sequence ID" value="MCD2519051.1"/>
    <property type="molecule type" value="Genomic_DNA"/>
</dbReference>
<comment type="caution">
    <text evidence="2">The sequence shown here is derived from an EMBL/GenBank/DDBJ whole genome shotgun (WGS) entry which is preliminary data.</text>
</comment>
<dbReference type="RefSeq" id="WP_231060326.1">
    <property type="nucleotide sequence ID" value="NZ_JAJNOC010000010.1"/>
</dbReference>
<feature type="transmembrane region" description="Helical" evidence="1">
    <location>
        <begin position="170"/>
        <end position="193"/>
    </location>
</feature>
<evidence type="ECO:0000313" key="2">
    <source>
        <dbReference type="EMBL" id="MCD2519051.1"/>
    </source>
</evidence>
<sequence length="273" mass="29730">MSNKKPFLHPAIATGIAINVFVLALAVVWSGNPHELSRLLVEDGIVEWSQFLCFTAISGMIGYTFVQRIKAGGAGKLELLALGGLSLLCALAALEEISWFQRILNVQSSEFFLQNNRQGETNLHNLAVGSGSLHKNVLLKLIFIAGITHNLILPLVARVKPAVARWVESLGLYLPPLVASVPYLVLVALSHVLIDHPRKGELGELFGAVHYLATVYGAYFVGVNYGRRPIFDREPEAGRLTTLFCMFLVFMLFMGWLLSAGAGADLSGVMKAD</sequence>
<name>A0ABS8QBD4_9BURK</name>
<feature type="transmembrane region" description="Helical" evidence="1">
    <location>
        <begin position="7"/>
        <end position="28"/>
    </location>
</feature>
<keyword evidence="1" id="KW-0472">Membrane</keyword>
<accession>A0ABS8QBD4</accession>
<evidence type="ECO:0000313" key="3">
    <source>
        <dbReference type="Proteomes" id="UP001179361"/>
    </source>
</evidence>
<evidence type="ECO:0000256" key="1">
    <source>
        <dbReference type="SAM" id="Phobius"/>
    </source>
</evidence>
<proteinExistence type="predicted"/>
<feature type="transmembrane region" description="Helical" evidence="1">
    <location>
        <begin position="77"/>
        <end position="94"/>
    </location>
</feature>
<keyword evidence="3" id="KW-1185">Reference proteome</keyword>
<feature type="transmembrane region" description="Helical" evidence="1">
    <location>
        <begin position="137"/>
        <end position="158"/>
    </location>
</feature>
<reference evidence="2" key="1">
    <citation type="submission" date="2021-11" db="EMBL/GenBank/DDBJ databases">
        <title>The complete genome of Massilia sp sp. G4R7.</title>
        <authorList>
            <person name="Liu L."/>
            <person name="Yue J."/>
            <person name="Yuan J."/>
            <person name="Yang F."/>
            <person name="Li L."/>
        </authorList>
    </citation>
    <scope>NUCLEOTIDE SEQUENCE</scope>
    <source>
        <strain evidence="2">G4R7</strain>
    </source>
</reference>
<keyword evidence="1" id="KW-1133">Transmembrane helix</keyword>
<dbReference type="Proteomes" id="UP001179361">
    <property type="component" value="Unassembled WGS sequence"/>
</dbReference>
<gene>
    <name evidence="2" type="ORF">LQ564_22370</name>
</gene>
<feature type="transmembrane region" description="Helical" evidence="1">
    <location>
        <begin position="237"/>
        <end position="258"/>
    </location>
</feature>
<keyword evidence="1" id="KW-0812">Transmembrane</keyword>